<comment type="caution">
    <text evidence="1">The sequence shown here is derived from an EMBL/GenBank/DDBJ whole genome shotgun (WGS) entry which is preliminary data.</text>
</comment>
<name>A0A3Q8T1H1_BREAU</name>
<dbReference type="AlphaFoldDB" id="A0A3Q8T1H1"/>
<proteinExistence type="predicted"/>
<dbReference type="EMBL" id="RHFF01000010">
    <property type="protein sequence ID" value="TGD38479.1"/>
    <property type="molecule type" value="Genomic_DNA"/>
</dbReference>
<protein>
    <submittedName>
        <fullName evidence="1">Uncharacterized protein</fullName>
    </submittedName>
</protein>
<sequence>MMNSANKNRKTNELADRFAGLNDPSIGDERERDVILRAYTFGSIVSVYVFFTLGLLFAVIGAGLWTVPIVLGSAVISIAVSSYCKREGIDFTSAAARVAPKRLILSQLVSAIIVILWLIAIVFHQTTGHPLIDVGLGTMLVSSSSTSIIIGAAVGGLITIVIMTISRRRKIRQAQLEAVRIDEIEDED</sequence>
<evidence type="ECO:0000313" key="1">
    <source>
        <dbReference type="EMBL" id="TGD38479.1"/>
    </source>
</evidence>
<accession>A0A3Q8T1H1</accession>
<organism evidence="1 2">
    <name type="scientific">Brevibacterium aurantiacum</name>
    <dbReference type="NCBI Taxonomy" id="273384"/>
    <lineage>
        <taxon>Bacteria</taxon>
        <taxon>Bacillati</taxon>
        <taxon>Actinomycetota</taxon>
        <taxon>Actinomycetes</taxon>
        <taxon>Micrococcales</taxon>
        <taxon>Brevibacteriaceae</taxon>
        <taxon>Brevibacterium</taxon>
    </lineage>
</organism>
<evidence type="ECO:0000313" key="2">
    <source>
        <dbReference type="Proteomes" id="UP000297736"/>
    </source>
</evidence>
<gene>
    <name evidence="1" type="ORF">EB834_11185</name>
</gene>
<dbReference type="Proteomes" id="UP000297736">
    <property type="component" value="Unassembled WGS sequence"/>
</dbReference>
<reference evidence="1 2" key="1">
    <citation type="submission" date="2018-10" db="EMBL/GenBank/DDBJ databases">
        <title>Brevibacterium genomes from Austrain hard cheese rinds.</title>
        <authorList>
            <person name="Anast J.M."/>
            <person name="Dzieciol M."/>
            <person name="Schultz D.L."/>
            <person name="Mann E."/>
            <person name="Wagner M."/>
            <person name="Schmitz-Esser S."/>
        </authorList>
    </citation>
    <scope>NUCLEOTIDE SEQUENCE [LARGE SCALE GENOMIC DNA]</scope>
    <source>
        <strain evidence="1 2">L261</strain>
    </source>
</reference>